<evidence type="ECO:0000313" key="2">
    <source>
        <dbReference type="Proteomes" id="UP001442494"/>
    </source>
</evidence>
<gene>
    <name evidence="1" type="ORF">NDI37_23480</name>
</gene>
<proteinExistence type="predicted"/>
<protein>
    <submittedName>
        <fullName evidence="1">URC4/urg3 family protein</fullName>
    </submittedName>
</protein>
<comment type="caution">
    <text evidence="1">The sequence shown here is derived from an EMBL/GenBank/DDBJ whole genome shotgun (WGS) entry which is preliminary data.</text>
</comment>
<dbReference type="RefSeq" id="WP_190418127.1">
    <property type="nucleotide sequence ID" value="NZ_JAMPKK010000069.1"/>
</dbReference>
<organism evidence="1 2">
    <name type="scientific">Funiculus sociatus GB2-A5</name>
    <dbReference type="NCBI Taxonomy" id="2933946"/>
    <lineage>
        <taxon>Bacteria</taxon>
        <taxon>Bacillati</taxon>
        <taxon>Cyanobacteriota</taxon>
        <taxon>Cyanophyceae</taxon>
        <taxon>Coleofasciculales</taxon>
        <taxon>Coleofasciculaceae</taxon>
        <taxon>Funiculus</taxon>
    </lineage>
</organism>
<dbReference type="Proteomes" id="UP001442494">
    <property type="component" value="Unassembled WGS sequence"/>
</dbReference>
<dbReference type="InterPro" id="IPR012469">
    <property type="entry name" value="DUF1688"/>
</dbReference>
<dbReference type="EMBL" id="JAMPKK010000069">
    <property type="protein sequence ID" value="MEP0867416.1"/>
    <property type="molecule type" value="Genomic_DNA"/>
</dbReference>
<evidence type="ECO:0000313" key="1">
    <source>
        <dbReference type="EMBL" id="MEP0867416.1"/>
    </source>
</evidence>
<accession>A0ABV0JVE3</accession>
<dbReference type="PANTHER" id="PTHR31687:SF3">
    <property type="entry name" value="PROTEIN URG3"/>
    <property type="match status" value="1"/>
</dbReference>
<dbReference type="Pfam" id="PF07958">
    <property type="entry name" value="DUF1688"/>
    <property type="match status" value="1"/>
</dbReference>
<sequence>MSELIAYLKSPAAIRERCDRIFQLCCEGKCHFRVDLTQLDKVADYVIEVMRDEYPDFNIPFHSRWRHFEVGNVSRIAELDDTLAELNPFEKAQVKFDLAITSVLLDAGAGANWQYRERETGRVFRRSEGLAVASFRMFYKGAFSSNLKLPLQADADGLQNLTKQTLAEGFQVSSENPLVGVEGRVNLLQKLGQVLCQHPQFFGNKNPRPGNLVNYLLSQSFDGKLKASTVLKTILTGLGDIWPGRIVLAGENLGDVWVHPALPKDDQYIPFHKLSQWLTYSLLEPLQELGLEIIGLEELTGLPEYRNGGLCLDLGLLQAHSDVFQKCHAVDSKVIVEWRALTVCLLDKIAEIIRQKFNLSAAELPLVKVLQGGTWSAGRKIAAELREGGVPPIQIESDGTVF</sequence>
<keyword evidence="2" id="KW-1185">Reference proteome</keyword>
<dbReference type="PANTHER" id="PTHR31687">
    <property type="match status" value="1"/>
</dbReference>
<name>A0ABV0JVE3_9CYAN</name>
<reference evidence="1 2" key="1">
    <citation type="submission" date="2022-04" db="EMBL/GenBank/DDBJ databases">
        <title>Positive selection, recombination, and allopatry shape intraspecific diversity of widespread and dominant cyanobacteria.</title>
        <authorList>
            <person name="Wei J."/>
            <person name="Shu W."/>
            <person name="Hu C."/>
        </authorList>
    </citation>
    <scope>NUCLEOTIDE SEQUENCE [LARGE SCALE GENOMIC DNA]</scope>
    <source>
        <strain evidence="1 2">GB2-A5</strain>
    </source>
</reference>